<dbReference type="AlphaFoldDB" id="A0A0J6BZ54"/>
<dbReference type="EMBL" id="CYTV01000003">
    <property type="protein sequence ID" value="CUI59427.1"/>
    <property type="molecule type" value="Genomic_DNA"/>
</dbReference>
<dbReference type="OrthoDB" id="9794876at2"/>
<accession>A0A0J6BZ54</accession>
<evidence type="ECO:0000256" key="2">
    <source>
        <dbReference type="HAMAP-Rule" id="MF_00048"/>
    </source>
</evidence>
<gene>
    <name evidence="3" type="ORF">BBN53_01820</name>
    <name evidence="4" type="ORF">ERS370011_01284</name>
</gene>
<reference evidence="3 6" key="2">
    <citation type="submission" date="2016-07" db="EMBL/GenBank/DDBJ databases">
        <title>Complete genome sequences of Bordetella pseudohinzii.</title>
        <authorList>
            <person name="Spilker T."/>
            <person name="Darrah R."/>
            <person name="LiPuma J.J."/>
        </authorList>
    </citation>
    <scope>NUCLEOTIDE SEQUENCE [LARGE SCALE GENOMIC DNA]</scope>
    <source>
        <strain evidence="3 6">HI4681</strain>
    </source>
</reference>
<dbReference type="Proteomes" id="UP000092950">
    <property type="component" value="Chromosome"/>
</dbReference>
<dbReference type="Proteomes" id="UP000053096">
    <property type="component" value="Unassembled WGS sequence"/>
</dbReference>
<reference evidence="4 5" key="1">
    <citation type="submission" date="2015-09" db="EMBL/GenBank/DDBJ databases">
        <authorList>
            <person name="Jackson K.R."/>
            <person name="Lunt B.L."/>
            <person name="Fisher J.N.B."/>
            <person name="Gardner A.V."/>
            <person name="Bailey M.E."/>
            <person name="Deus L.M."/>
            <person name="Earl A.S."/>
            <person name="Gibby P.D."/>
            <person name="Hartmann K.A."/>
            <person name="Liu J.E."/>
            <person name="Manci A.M."/>
            <person name="Nielsen D.A."/>
            <person name="Solomon M.B."/>
            <person name="Breakwell D.P."/>
            <person name="Burnett S.H."/>
            <person name="Grose J.H."/>
        </authorList>
    </citation>
    <scope>NUCLEOTIDE SEQUENCE [LARGE SCALE GENOMIC DNA]</scope>
    <source>
        <strain evidence="4 5">2789STDY5608636</strain>
    </source>
</reference>
<dbReference type="NCBIfam" id="NF009150">
    <property type="entry name" value="PRK12497.1-3"/>
    <property type="match status" value="1"/>
</dbReference>
<dbReference type="Gene3D" id="3.40.1350.10">
    <property type="match status" value="1"/>
</dbReference>
<dbReference type="GO" id="GO:0003676">
    <property type="term" value="F:nucleic acid binding"/>
    <property type="evidence" value="ECO:0007669"/>
    <property type="project" value="InterPro"/>
</dbReference>
<organism evidence="4 5">
    <name type="scientific">Bordetella pseudohinzii</name>
    <dbReference type="NCBI Taxonomy" id="1331258"/>
    <lineage>
        <taxon>Bacteria</taxon>
        <taxon>Pseudomonadati</taxon>
        <taxon>Pseudomonadota</taxon>
        <taxon>Betaproteobacteria</taxon>
        <taxon>Burkholderiales</taxon>
        <taxon>Alcaligenaceae</taxon>
        <taxon>Bordetella</taxon>
    </lineage>
</organism>
<dbReference type="HAMAP" id="MF_00048">
    <property type="entry name" value="UPF0102"/>
    <property type="match status" value="1"/>
</dbReference>
<dbReference type="PANTHER" id="PTHR34039:SF1">
    <property type="entry name" value="UPF0102 PROTEIN YRAN"/>
    <property type="match status" value="1"/>
</dbReference>
<dbReference type="SUPFAM" id="SSF52980">
    <property type="entry name" value="Restriction endonuclease-like"/>
    <property type="match status" value="1"/>
</dbReference>
<evidence type="ECO:0000313" key="5">
    <source>
        <dbReference type="Proteomes" id="UP000053096"/>
    </source>
</evidence>
<dbReference type="EMBL" id="CP016440">
    <property type="protein sequence ID" value="ANY14736.1"/>
    <property type="molecule type" value="Genomic_DNA"/>
</dbReference>
<evidence type="ECO:0000256" key="1">
    <source>
        <dbReference type="ARBA" id="ARBA00006738"/>
    </source>
</evidence>
<dbReference type="InterPro" id="IPR003509">
    <property type="entry name" value="UPF0102_YraN-like"/>
</dbReference>
<dbReference type="InterPro" id="IPR011335">
    <property type="entry name" value="Restrct_endonuc-II-like"/>
</dbReference>
<proteinExistence type="inferred from homology"/>
<dbReference type="KEGG" id="bpdz:BBN53_01820"/>
<evidence type="ECO:0000313" key="3">
    <source>
        <dbReference type="EMBL" id="ANY14736.1"/>
    </source>
</evidence>
<sequence length="145" mass="16275">MRLADLLPRLCRRALRPDPRHLQGRRAETEALRLLRAHGLRLLARNVRNRHGELDLVMRDGPLLVVVEVRWRGSAACGGAAASIGAAKQARLARAAALWQIQAGLAGQALRFDVLAFEAGRPQWLRDAFQPDIQSQALRRRRRRG</sequence>
<dbReference type="InterPro" id="IPR011856">
    <property type="entry name" value="tRNA_endonuc-like_dom_sf"/>
</dbReference>
<comment type="similarity">
    <text evidence="1 2">Belongs to the UPF0102 family.</text>
</comment>
<name>A0A0J6BZ54_9BORD</name>
<dbReference type="PANTHER" id="PTHR34039">
    <property type="entry name" value="UPF0102 PROTEIN YRAN"/>
    <property type="match status" value="1"/>
</dbReference>
<protein>
    <recommendedName>
        <fullName evidence="2">UPF0102 protein BBN53_01820</fullName>
    </recommendedName>
</protein>
<dbReference type="RefSeq" id="WP_043210137.1">
    <property type="nucleotide sequence ID" value="NZ_CAJGUP010000188.1"/>
</dbReference>
<dbReference type="NCBIfam" id="TIGR00252">
    <property type="entry name" value="YraN family protein"/>
    <property type="match status" value="1"/>
</dbReference>
<evidence type="ECO:0000313" key="4">
    <source>
        <dbReference type="EMBL" id="CUI59427.1"/>
    </source>
</evidence>
<evidence type="ECO:0000313" key="6">
    <source>
        <dbReference type="Proteomes" id="UP000092950"/>
    </source>
</evidence>
<keyword evidence="6" id="KW-1185">Reference proteome</keyword>
<dbReference type="Pfam" id="PF02021">
    <property type="entry name" value="UPF0102"/>
    <property type="match status" value="1"/>
</dbReference>
<accession>A0A0M7DY89</accession>